<dbReference type="InterPro" id="IPR028098">
    <property type="entry name" value="Glyco_trans_4-like_N"/>
</dbReference>
<dbReference type="GO" id="GO:0016757">
    <property type="term" value="F:glycosyltransferase activity"/>
    <property type="evidence" value="ECO:0007669"/>
    <property type="project" value="UniProtKB-KW"/>
</dbReference>
<feature type="domain" description="Glycosyl transferase family 1" evidence="1">
    <location>
        <begin position="177"/>
        <end position="330"/>
    </location>
</feature>
<dbReference type="PANTHER" id="PTHR45947">
    <property type="entry name" value="SULFOQUINOVOSYL TRANSFERASE SQD2"/>
    <property type="match status" value="1"/>
</dbReference>
<dbReference type="RefSeq" id="WP_253460068.1">
    <property type="nucleotide sequence ID" value="NZ_JBGFFX010000006.1"/>
</dbReference>
<dbReference type="CDD" id="cd03820">
    <property type="entry name" value="GT4_AmsD-like"/>
    <property type="match status" value="1"/>
</dbReference>
<sequence>MYKLLILIDGISNSGGTDRVASTLSSLLSNNDYDVTLYSLNKGDPYYPTDAKVKIRYPEATARLLKIREFIRFAKSQPFDGIMIISMGKLSVQALLAMKLFGVKSKIICCDHVSIETFKTPIRRLKVFCYGLADKIAVLTDHDKSYLEKNYGVKNVHVMRNISPFHAESSASSFDDVFAGKQDRVLAVGRLTYQKNFDRMLDVWQRVDKQGWTLQIVGDGEDKPALLAKIKSYGMEASTEIITPSKKINDYYRAAGIIIMTSRYEGLPMVLIEAKNFALPAVAFDCKTGPAEIIKDDGFVIDYDNDDAFVAQLNMLIADEQKRKTFAHAAWRNAENYGPTLILQKWNELLN</sequence>
<dbReference type="InterPro" id="IPR050194">
    <property type="entry name" value="Glycosyltransferase_grp1"/>
</dbReference>
<organism evidence="3 4">
    <name type="scientific">Erwinia aeris</name>
    <dbReference type="NCBI Taxonomy" id="3239803"/>
    <lineage>
        <taxon>Bacteria</taxon>
        <taxon>Pseudomonadati</taxon>
        <taxon>Pseudomonadota</taxon>
        <taxon>Gammaproteobacteria</taxon>
        <taxon>Enterobacterales</taxon>
        <taxon>Erwiniaceae</taxon>
        <taxon>Erwinia</taxon>
    </lineage>
</organism>
<dbReference type="Proteomes" id="UP001565243">
    <property type="component" value="Unassembled WGS sequence"/>
</dbReference>
<gene>
    <name evidence="3" type="ORF">AB6T85_11605</name>
</gene>
<proteinExistence type="predicted"/>
<keyword evidence="3" id="KW-0808">Transferase</keyword>
<dbReference type="EC" id="2.4.-.-" evidence="3"/>
<evidence type="ECO:0000259" key="1">
    <source>
        <dbReference type="Pfam" id="PF00534"/>
    </source>
</evidence>
<dbReference type="PANTHER" id="PTHR45947:SF3">
    <property type="entry name" value="SULFOQUINOVOSYL TRANSFERASE SQD2"/>
    <property type="match status" value="1"/>
</dbReference>
<keyword evidence="4" id="KW-1185">Reference proteome</keyword>
<comment type="caution">
    <text evidence="3">The sequence shown here is derived from an EMBL/GenBank/DDBJ whole genome shotgun (WGS) entry which is preliminary data.</text>
</comment>
<dbReference type="InterPro" id="IPR001296">
    <property type="entry name" value="Glyco_trans_1"/>
</dbReference>
<evidence type="ECO:0000313" key="4">
    <source>
        <dbReference type="Proteomes" id="UP001565243"/>
    </source>
</evidence>
<dbReference type="SUPFAM" id="SSF53756">
    <property type="entry name" value="UDP-Glycosyltransferase/glycogen phosphorylase"/>
    <property type="match status" value="1"/>
</dbReference>
<accession>A0ABV4E819</accession>
<reference evidence="3 4" key="1">
    <citation type="submission" date="2024-07" db="EMBL/GenBank/DDBJ databases">
        <authorList>
            <person name="Hebao G."/>
        </authorList>
    </citation>
    <scope>NUCLEOTIDE SEQUENCE [LARGE SCALE GENOMIC DNA]</scope>
    <source>
        <strain evidence="3 4">ACCC 02193</strain>
    </source>
</reference>
<evidence type="ECO:0000313" key="3">
    <source>
        <dbReference type="EMBL" id="MEY8771067.1"/>
    </source>
</evidence>
<keyword evidence="3" id="KW-0328">Glycosyltransferase</keyword>
<evidence type="ECO:0000259" key="2">
    <source>
        <dbReference type="Pfam" id="PF13439"/>
    </source>
</evidence>
<dbReference type="Pfam" id="PF00534">
    <property type="entry name" value="Glycos_transf_1"/>
    <property type="match status" value="1"/>
</dbReference>
<protein>
    <submittedName>
        <fullName evidence="3">Glycosyltransferase family 4 protein</fullName>
        <ecNumber evidence="3">2.4.-.-</ecNumber>
    </submittedName>
</protein>
<name>A0ABV4E819_9GAMM</name>
<dbReference type="EMBL" id="JBGFFX010000006">
    <property type="protein sequence ID" value="MEY8771067.1"/>
    <property type="molecule type" value="Genomic_DNA"/>
</dbReference>
<feature type="domain" description="Glycosyltransferase subfamily 4-like N-terminal" evidence="2">
    <location>
        <begin position="15"/>
        <end position="161"/>
    </location>
</feature>
<dbReference type="Gene3D" id="3.40.50.2000">
    <property type="entry name" value="Glycogen Phosphorylase B"/>
    <property type="match status" value="2"/>
</dbReference>
<dbReference type="Pfam" id="PF13439">
    <property type="entry name" value="Glyco_transf_4"/>
    <property type="match status" value="1"/>
</dbReference>